<feature type="DNA-binding region" description="H-T-H motif" evidence="4">
    <location>
        <begin position="55"/>
        <end position="74"/>
    </location>
</feature>
<evidence type="ECO:0000256" key="2">
    <source>
        <dbReference type="ARBA" id="ARBA00023125"/>
    </source>
</evidence>
<evidence type="ECO:0000313" key="6">
    <source>
        <dbReference type="EMBL" id="TDL11971.1"/>
    </source>
</evidence>
<dbReference type="EMBL" id="SDLP01000001">
    <property type="protein sequence ID" value="TDL11971.1"/>
    <property type="molecule type" value="Genomic_DNA"/>
</dbReference>
<dbReference type="SUPFAM" id="SSF46689">
    <property type="entry name" value="Homeodomain-like"/>
    <property type="match status" value="1"/>
</dbReference>
<evidence type="ECO:0000256" key="4">
    <source>
        <dbReference type="PROSITE-ProRule" id="PRU00335"/>
    </source>
</evidence>
<dbReference type="GO" id="GO:0000976">
    <property type="term" value="F:transcription cis-regulatory region binding"/>
    <property type="evidence" value="ECO:0007669"/>
    <property type="project" value="TreeGrafter"/>
</dbReference>
<dbReference type="Gene3D" id="1.10.10.60">
    <property type="entry name" value="Homeodomain-like"/>
    <property type="match status" value="1"/>
</dbReference>
<accession>A0A4V3AZA1</accession>
<evidence type="ECO:0000313" key="7">
    <source>
        <dbReference type="Proteomes" id="UP000294952"/>
    </source>
</evidence>
<sequence length="231" mass="25582">MHVSAELDIVSVDEALLRFLVAARKTEPSSSSTTRRLILDTSIRLFAEEGYVASSMRMIANACGIRAPSIYEHFANKRELLFAAMTDVLGDFQAFIVEVVDADLEPGEQLHRLVGRHAAWQLRFPARAGAWDSLAASHTVERHLLPEEVTEFTRQRRLYLDVVTSLTAAAFPSPQPHIRARAVLSLCDQIMSWSGPSVPSDEPRLLDHVWVLARAILTSALAADVTSPRAK</sequence>
<dbReference type="InterPro" id="IPR009057">
    <property type="entry name" value="Homeodomain-like_sf"/>
</dbReference>
<keyword evidence="1" id="KW-0805">Transcription regulation</keyword>
<evidence type="ECO:0000259" key="5">
    <source>
        <dbReference type="PROSITE" id="PS50977"/>
    </source>
</evidence>
<organism evidence="6 7">
    <name type="scientific">Mycolicibacterium obuense</name>
    <dbReference type="NCBI Taxonomy" id="1807"/>
    <lineage>
        <taxon>Bacteria</taxon>
        <taxon>Bacillati</taxon>
        <taxon>Actinomycetota</taxon>
        <taxon>Actinomycetes</taxon>
        <taxon>Mycobacteriales</taxon>
        <taxon>Mycobacteriaceae</taxon>
        <taxon>Mycolicibacterium</taxon>
    </lineage>
</organism>
<keyword evidence="3" id="KW-0804">Transcription</keyword>
<dbReference type="Pfam" id="PF00440">
    <property type="entry name" value="TetR_N"/>
    <property type="match status" value="1"/>
</dbReference>
<dbReference type="GO" id="GO:0003700">
    <property type="term" value="F:DNA-binding transcription factor activity"/>
    <property type="evidence" value="ECO:0007669"/>
    <property type="project" value="TreeGrafter"/>
</dbReference>
<dbReference type="PANTHER" id="PTHR30055">
    <property type="entry name" value="HTH-TYPE TRANSCRIPTIONAL REGULATOR RUTR"/>
    <property type="match status" value="1"/>
</dbReference>
<feature type="domain" description="HTH tetR-type" evidence="5">
    <location>
        <begin position="32"/>
        <end position="92"/>
    </location>
</feature>
<protein>
    <submittedName>
        <fullName evidence="6">TetR/AcrR family transcriptional regulator</fullName>
    </submittedName>
</protein>
<dbReference type="Proteomes" id="UP000294952">
    <property type="component" value="Unassembled WGS sequence"/>
</dbReference>
<dbReference type="InterPro" id="IPR001647">
    <property type="entry name" value="HTH_TetR"/>
</dbReference>
<dbReference type="AlphaFoldDB" id="A0A4V3AZA1"/>
<reference evidence="6 7" key="1">
    <citation type="submission" date="2019-01" db="EMBL/GenBank/DDBJ databases">
        <title>High-quality-draft genome sequences of five non-tuberculosis mycobacteriaceae isolated from a nosocomial environment.</title>
        <authorList>
            <person name="Tiago I."/>
            <person name="Alarico S."/>
            <person name="Pereira S.G."/>
            <person name="Coelho C."/>
            <person name="Maranha A."/>
            <person name="Empadinhas N."/>
        </authorList>
    </citation>
    <scope>NUCLEOTIDE SEQUENCE [LARGE SCALE GENOMIC DNA]</scope>
    <source>
        <strain evidence="6 7">22DIII</strain>
    </source>
</reference>
<evidence type="ECO:0000256" key="3">
    <source>
        <dbReference type="ARBA" id="ARBA00023163"/>
    </source>
</evidence>
<dbReference type="PROSITE" id="PS50977">
    <property type="entry name" value="HTH_TETR_2"/>
    <property type="match status" value="1"/>
</dbReference>
<gene>
    <name evidence="6" type="ORF">EUA04_03045</name>
</gene>
<dbReference type="PRINTS" id="PR00455">
    <property type="entry name" value="HTHTETR"/>
</dbReference>
<evidence type="ECO:0000256" key="1">
    <source>
        <dbReference type="ARBA" id="ARBA00023015"/>
    </source>
</evidence>
<keyword evidence="2 4" id="KW-0238">DNA-binding</keyword>
<dbReference type="InterPro" id="IPR050109">
    <property type="entry name" value="HTH-type_TetR-like_transc_reg"/>
</dbReference>
<name>A0A4V3AZA1_9MYCO</name>
<dbReference type="PANTHER" id="PTHR30055:SF234">
    <property type="entry name" value="HTH-TYPE TRANSCRIPTIONAL REGULATOR BETI"/>
    <property type="match status" value="1"/>
</dbReference>
<dbReference type="Gene3D" id="1.10.357.10">
    <property type="entry name" value="Tetracycline Repressor, domain 2"/>
    <property type="match status" value="1"/>
</dbReference>
<comment type="caution">
    <text evidence="6">The sequence shown here is derived from an EMBL/GenBank/DDBJ whole genome shotgun (WGS) entry which is preliminary data.</text>
</comment>
<proteinExistence type="predicted"/>